<evidence type="ECO:0000313" key="3">
    <source>
        <dbReference type="Proteomes" id="UP000066624"/>
    </source>
</evidence>
<dbReference type="Proteomes" id="UP000066624">
    <property type="component" value="Chromosome"/>
</dbReference>
<name>A0A0K0XV72_9GAMM</name>
<protein>
    <submittedName>
        <fullName evidence="2">Uncharacterized protein</fullName>
    </submittedName>
</protein>
<reference evidence="2 3" key="1">
    <citation type="submission" date="2015-07" db="EMBL/GenBank/DDBJ databases">
        <authorList>
            <person name="Noorani M."/>
        </authorList>
    </citation>
    <scope>NUCLEOTIDE SEQUENCE [LARGE SCALE GENOMIC DNA]</scope>
    <source>
        <strain evidence="2 3">KCTC 42284</strain>
    </source>
</reference>
<dbReference type="EMBL" id="CP012154">
    <property type="protein sequence ID" value="AKS41578.1"/>
    <property type="molecule type" value="Genomic_DNA"/>
</dbReference>
<organism evidence="2 3">
    <name type="scientific">Wenzhouxiangella marina</name>
    <dbReference type="NCBI Taxonomy" id="1579979"/>
    <lineage>
        <taxon>Bacteria</taxon>
        <taxon>Pseudomonadati</taxon>
        <taxon>Pseudomonadota</taxon>
        <taxon>Gammaproteobacteria</taxon>
        <taxon>Chromatiales</taxon>
        <taxon>Wenzhouxiangellaceae</taxon>
        <taxon>Wenzhouxiangella</taxon>
    </lineage>
</organism>
<feature type="transmembrane region" description="Helical" evidence="1">
    <location>
        <begin position="115"/>
        <end position="137"/>
    </location>
</feature>
<evidence type="ECO:0000256" key="1">
    <source>
        <dbReference type="SAM" id="Phobius"/>
    </source>
</evidence>
<accession>A0A0K0XV72</accession>
<keyword evidence="1" id="KW-0472">Membrane</keyword>
<proteinExistence type="predicted"/>
<dbReference type="KEGG" id="wma:WM2015_1204"/>
<evidence type="ECO:0000313" key="2">
    <source>
        <dbReference type="EMBL" id="AKS41578.1"/>
    </source>
</evidence>
<gene>
    <name evidence="2" type="ORF">WM2015_1204</name>
</gene>
<dbReference type="AlphaFoldDB" id="A0A0K0XV72"/>
<dbReference type="STRING" id="1579979.WM2015_1204"/>
<keyword evidence="3" id="KW-1185">Reference proteome</keyword>
<keyword evidence="1" id="KW-0812">Transmembrane</keyword>
<sequence length="143" mass="15832">MKLSLSKGIQGWFDVDGKTISIWASSWTGREIVRVDDAAGERVVSDKRSFRFTTPHEFKLGDSEYRIEVNVNFGRAEFRLYKDGVLIDSDCISQQPLRFDPVTGKLDWGHLLKKAVLPILAGLVAGLAFGYLIGSLVKGWGGA</sequence>
<keyword evidence="1" id="KW-1133">Transmembrane helix</keyword>